<comment type="caution">
    <text evidence="2">The sequence shown here is derived from an EMBL/GenBank/DDBJ whole genome shotgun (WGS) entry which is preliminary data.</text>
</comment>
<dbReference type="EMBL" id="SMRU01000004">
    <property type="protein sequence ID" value="TDF99925.1"/>
    <property type="molecule type" value="Genomic_DNA"/>
</dbReference>
<feature type="chain" id="PRO_5020211042" evidence="1">
    <location>
        <begin position="32"/>
        <end position="363"/>
    </location>
</feature>
<dbReference type="PANTHER" id="PTHR37507">
    <property type="entry name" value="SPORULATION PROTEIN YDCC"/>
    <property type="match status" value="1"/>
</dbReference>
<evidence type="ECO:0000313" key="3">
    <source>
        <dbReference type="Proteomes" id="UP000295511"/>
    </source>
</evidence>
<name>A0A4R5KXJ6_9MICC</name>
<proteinExistence type="predicted"/>
<gene>
    <name evidence="2" type="ORF">E1809_04390</name>
</gene>
<dbReference type="AlphaFoldDB" id="A0A4R5KXJ6"/>
<dbReference type="InterPro" id="IPR029046">
    <property type="entry name" value="LolA/LolB/LppX"/>
</dbReference>
<dbReference type="SUPFAM" id="SSF89392">
    <property type="entry name" value="Prokaryotic lipoproteins and lipoprotein localization factors"/>
    <property type="match status" value="1"/>
</dbReference>
<dbReference type="Gene3D" id="2.50.20.10">
    <property type="entry name" value="Lipoprotein localisation LolA/LolB/LppX"/>
    <property type="match status" value="1"/>
</dbReference>
<feature type="signal peptide" evidence="1">
    <location>
        <begin position="1"/>
        <end position="31"/>
    </location>
</feature>
<dbReference type="InterPro" id="IPR052944">
    <property type="entry name" value="Sporulation_related"/>
</dbReference>
<keyword evidence="1" id="KW-0732">Signal</keyword>
<sequence length="363" mass="37158">MKRAWMRWLPAALVPVAFTAAALAGSYQAGAATSLPHKSPADVIAMMGHANVQALSGTLQQTSDLGLPSLPTTGPAATQGPASTLELLTGSHTARVYMDGPSKARFQVMDLLAERDLVRNGNDVWLYNSADNSAAHVTLPARQSAERTLPSAPATPGMTTPEALAQRFLAAVEPSTDVTVGDGTMVAGRTAYPLVIAPKSNGTLVESVTIAVDSATGLPLSVDVRARGQAASAFSLAFTEVNLSAPDVGLFAFTPPPGAAVEQKSLPAVPAQKAMPMVPGASGKALPVHPTITGSGWDAVMAFPAGAMPSQARTAPLLSQLTQAVPGGRALTTSLVTVLMLDDGRVFAGMVPLERLQAVAAAK</sequence>
<protein>
    <submittedName>
        <fullName evidence="2">DUF2092 domain-containing protein</fullName>
    </submittedName>
</protein>
<accession>A0A4R5KXJ6</accession>
<reference evidence="2 3" key="1">
    <citation type="submission" date="2019-03" db="EMBL/GenBank/DDBJ databases">
        <title>Whole genome sequence of Arthrobacter sp JH1-1.</title>
        <authorList>
            <person name="Trinh H.N."/>
        </authorList>
    </citation>
    <scope>NUCLEOTIDE SEQUENCE [LARGE SCALE GENOMIC DNA]</scope>
    <source>
        <strain evidence="2 3">JH1-1</strain>
    </source>
</reference>
<keyword evidence="3" id="KW-1185">Reference proteome</keyword>
<dbReference type="Proteomes" id="UP000295511">
    <property type="component" value="Unassembled WGS sequence"/>
</dbReference>
<organism evidence="2 3">
    <name type="scientific">Arthrobacter terricola</name>
    <dbReference type="NCBI Taxonomy" id="2547396"/>
    <lineage>
        <taxon>Bacteria</taxon>
        <taxon>Bacillati</taxon>
        <taxon>Actinomycetota</taxon>
        <taxon>Actinomycetes</taxon>
        <taxon>Micrococcales</taxon>
        <taxon>Micrococcaceae</taxon>
        <taxon>Arthrobacter</taxon>
    </lineage>
</organism>
<dbReference type="PANTHER" id="PTHR37507:SF2">
    <property type="entry name" value="SPORULATION PROTEIN YDCC"/>
    <property type="match status" value="1"/>
</dbReference>
<evidence type="ECO:0000313" key="2">
    <source>
        <dbReference type="EMBL" id="TDF99925.1"/>
    </source>
</evidence>
<dbReference type="OrthoDB" id="4822274at2"/>
<evidence type="ECO:0000256" key="1">
    <source>
        <dbReference type="SAM" id="SignalP"/>
    </source>
</evidence>